<protein>
    <recommendedName>
        <fullName evidence="2">CAAX prenyl protease 2/Lysostaphin resistance protein A-like domain-containing protein</fullName>
    </recommendedName>
</protein>
<dbReference type="Proteomes" id="UP000184520">
    <property type="component" value="Unassembled WGS sequence"/>
</dbReference>
<dbReference type="Pfam" id="PF02517">
    <property type="entry name" value="Rce1-like"/>
    <property type="match status" value="1"/>
</dbReference>
<reference evidence="4" key="1">
    <citation type="submission" date="2016-11" db="EMBL/GenBank/DDBJ databases">
        <authorList>
            <person name="Varghese N."/>
            <person name="Submissions S."/>
        </authorList>
    </citation>
    <scope>NUCLEOTIDE SEQUENCE [LARGE SCALE GENOMIC DNA]</scope>
    <source>
        <strain evidence="4">CGMCC 1.8995</strain>
    </source>
</reference>
<evidence type="ECO:0000256" key="1">
    <source>
        <dbReference type="SAM" id="Phobius"/>
    </source>
</evidence>
<name>A0A1M5N871_9ALTE</name>
<feature type="transmembrane region" description="Helical" evidence="1">
    <location>
        <begin position="6"/>
        <end position="26"/>
    </location>
</feature>
<dbReference type="GO" id="GO:0080120">
    <property type="term" value="P:CAAX-box protein maturation"/>
    <property type="evidence" value="ECO:0007669"/>
    <property type="project" value="UniProtKB-ARBA"/>
</dbReference>
<feature type="transmembrane region" description="Helical" evidence="1">
    <location>
        <begin position="155"/>
        <end position="177"/>
    </location>
</feature>
<dbReference type="AlphaFoldDB" id="A0A1M5N871"/>
<keyword evidence="1" id="KW-0472">Membrane</keyword>
<feature type="transmembrane region" description="Helical" evidence="1">
    <location>
        <begin position="184"/>
        <end position="200"/>
    </location>
</feature>
<feature type="domain" description="CAAX prenyl protease 2/Lysostaphin resistance protein A-like" evidence="2">
    <location>
        <begin position="100"/>
        <end position="196"/>
    </location>
</feature>
<accession>A0A1M5N871</accession>
<gene>
    <name evidence="3" type="ORF">SAMN05216361_3112</name>
</gene>
<organism evidence="3 4">
    <name type="scientific">Marisediminitalea aggregata</name>
    <dbReference type="NCBI Taxonomy" id="634436"/>
    <lineage>
        <taxon>Bacteria</taxon>
        <taxon>Pseudomonadati</taxon>
        <taxon>Pseudomonadota</taxon>
        <taxon>Gammaproteobacteria</taxon>
        <taxon>Alteromonadales</taxon>
        <taxon>Alteromonadaceae</taxon>
        <taxon>Marisediminitalea</taxon>
    </lineage>
</organism>
<keyword evidence="1" id="KW-1133">Transmembrane helix</keyword>
<dbReference type="STRING" id="634436.SAMN05216361_3112"/>
<dbReference type="PANTHER" id="PTHR36435">
    <property type="entry name" value="SLR1288 PROTEIN"/>
    <property type="match status" value="1"/>
</dbReference>
<dbReference type="RefSeq" id="WP_073324080.1">
    <property type="nucleotide sequence ID" value="NZ_FQWD01000005.1"/>
</dbReference>
<feature type="transmembrane region" description="Helical" evidence="1">
    <location>
        <begin position="75"/>
        <end position="95"/>
    </location>
</feature>
<keyword evidence="4" id="KW-1185">Reference proteome</keyword>
<evidence type="ECO:0000313" key="4">
    <source>
        <dbReference type="Proteomes" id="UP000184520"/>
    </source>
</evidence>
<dbReference type="PANTHER" id="PTHR36435:SF1">
    <property type="entry name" value="CAAX AMINO TERMINAL PROTEASE FAMILY PROTEIN"/>
    <property type="match status" value="1"/>
</dbReference>
<feature type="transmembrane region" description="Helical" evidence="1">
    <location>
        <begin position="212"/>
        <end position="232"/>
    </location>
</feature>
<sequence length="248" mass="27245">MEQGKAVSSIIILSLFSAAIFATRFLQPQITAPYVKYAVPYLCWSLAILLAGVLLRRKGPLLKAVGITHQPLSGVAAALLFSLPMLIGFSVFFEFATPSVTTLLTKSLIPGFFEELFFRGFLVGSLMAIAGWRFLPAALIGAVIFGMGHWFQGATLVQAATAALFTAIGGLWFAWLFYRWGHNLWIVITLHTLMNGYWVLWQVDSTAIGGQAANLCRMATIVLSIAGTEWWVRRSRKRSLTPADSPET</sequence>
<dbReference type="EMBL" id="FQWD01000005">
    <property type="protein sequence ID" value="SHG85665.1"/>
    <property type="molecule type" value="Genomic_DNA"/>
</dbReference>
<evidence type="ECO:0000259" key="2">
    <source>
        <dbReference type="Pfam" id="PF02517"/>
    </source>
</evidence>
<evidence type="ECO:0000313" key="3">
    <source>
        <dbReference type="EMBL" id="SHG85665.1"/>
    </source>
</evidence>
<dbReference type="InterPro" id="IPR052710">
    <property type="entry name" value="CAAX_protease"/>
</dbReference>
<feature type="transmembrane region" description="Helical" evidence="1">
    <location>
        <begin position="38"/>
        <end position="55"/>
    </location>
</feature>
<proteinExistence type="predicted"/>
<dbReference type="InterPro" id="IPR003675">
    <property type="entry name" value="Rce1/LyrA-like_dom"/>
</dbReference>
<keyword evidence="1" id="KW-0812">Transmembrane</keyword>
<dbReference type="GO" id="GO:0004175">
    <property type="term" value="F:endopeptidase activity"/>
    <property type="evidence" value="ECO:0007669"/>
    <property type="project" value="UniProtKB-ARBA"/>
</dbReference>